<evidence type="ECO:0000313" key="1">
    <source>
        <dbReference type="EMBL" id="QWB29675.1"/>
    </source>
</evidence>
<dbReference type="Proteomes" id="UP000679498">
    <property type="component" value="Chromosome"/>
</dbReference>
<dbReference type="PROSITE" id="PS51257">
    <property type="entry name" value="PROKAR_LIPOPROTEIN"/>
    <property type="match status" value="1"/>
</dbReference>
<accession>A0ABX8G7W8</accession>
<protein>
    <recommendedName>
        <fullName evidence="3">Lipoprotein</fullName>
    </recommendedName>
</protein>
<name>A0ABX8G7W8_EXIAC</name>
<proteinExistence type="predicted"/>
<evidence type="ECO:0008006" key="3">
    <source>
        <dbReference type="Google" id="ProtNLM"/>
    </source>
</evidence>
<dbReference type="GeneID" id="88812790"/>
<organism evidence="1 2">
    <name type="scientific">Exiguobacterium acetylicum</name>
    <name type="common">Brevibacterium acetylicum</name>
    <dbReference type="NCBI Taxonomy" id="41170"/>
    <lineage>
        <taxon>Bacteria</taxon>
        <taxon>Bacillati</taxon>
        <taxon>Bacillota</taxon>
        <taxon>Bacilli</taxon>
        <taxon>Bacillales</taxon>
        <taxon>Bacillales Family XII. Incertae Sedis</taxon>
        <taxon>Exiguobacterium</taxon>
    </lineage>
</organism>
<dbReference type="EMBL" id="CP075897">
    <property type="protein sequence ID" value="QWB29675.1"/>
    <property type="molecule type" value="Genomic_DNA"/>
</dbReference>
<gene>
    <name evidence="1" type="ORF">KKI46_13925</name>
</gene>
<reference evidence="1 2" key="1">
    <citation type="submission" date="2021-05" db="EMBL/GenBank/DDBJ databases">
        <title>Biocontrol using Exiguobacterium acetylicum SI17 against litchi downy blight caused by Peronophythora litchii.</title>
        <authorList>
            <person name="Zheng L."/>
        </authorList>
    </citation>
    <scope>NUCLEOTIDE SEQUENCE [LARGE SCALE GENOMIC DNA]</scope>
    <source>
        <strain evidence="1 2">SI17</strain>
    </source>
</reference>
<dbReference type="RefSeq" id="WP_069940970.1">
    <property type="nucleotide sequence ID" value="NZ_CP075897.1"/>
</dbReference>
<keyword evidence="2" id="KW-1185">Reference proteome</keyword>
<sequence>MKRVLLCLPLCLLMACSPETSKIQEQLEQQTYTRAVEQSKQDIDEPAARLMVQLERQLAGYQLRDVLKTAEAIERLQLAADHPVQKRAEAIALSARETLQQVKQFEGTYEVERSTLEDEPFDGTGRIDVSFDEQDTLIATLRFDQFGLPDALRNDEEIIRFEPDFSARVSLSGGQVSYRFVRSTLRVTFEGPGGKRIYQLKQLSKK</sequence>
<evidence type="ECO:0000313" key="2">
    <source>
        <dbReference type="Proteomes" id="UP000679498"/>
    </source>
</evidence>